<keyword evidence="2" id="KW-1185">Reference proteome</keyword>
<accession>A0ABP6ZL76</accession>
<dbReference type="RefSeq" id="WP_231482085.1">
    <property type="nucleotide sequence ID" value="NZ_BAAAZO010000004.1"/>
</dbReference>
<comment type="caution">
    <text evidence="1">The sequence shown here is derived from an EMBL/GenBank/DDBJ whole genome shotgun (WGS) entry which is preliminary data.</text>
</comment>
<gene>
    <name evidence="1" type="ORF">GCM10022223_30550</name>
</gene>
<evidence type="ECO:0000313" key="2">
    <source>
        <dbReference type="Proteomes" id="UP001501074"/>
    </source>
</evidence>
<sequence>MPPDDDENGARVVVLGPDQIVAPSPRGPGDLYVAVTRATPRLGVVYSASLPKCLDSLA</sequence>
<proteinExistence type="predicted"/>
<name>A0ABP6ZL76_9ACTN</name>
<reference evidence="2" key="1">
    <citation type="journal article" date="2019" name="Int. J. Syst. Evol. Microbiol.">
        <title>The Global Catalogue of Microorganisms (GCM) 10K type strain sequencing project: providing services to taxonomists for standard genome sequencing and annotation.</title>
        <authorList>
            <consortium name="The Broad Institute Genomics Platform"/>
            <consortium name="The Broad Institute Genome Sequencing Center for Infectious Disease"/>
            <person name="Wu L."/>
            <person name="Ma J."/>
        </authorList>
    </citation>
    <scope>NUCLEOTIDE SEQUENCE [LARGE SCALE GENOMIC DNA]</scope>
    <source>
        <strain evidence="2">JCM 16902</strain>
    </source>
</reference>
<organism evidence="1 2">
    <name type="scientific">Kineosporia mesophila</name>
    <dbReference type="NCBI Taxonomy" id="566012"/>
    <lineage>
        <taxon>Bacteria</taxon>
        <taxon>Bacillati</taxon>
        <taxon>Actinomycetota</taxon>
        <taxon>Actinomycetes</taxon>
        <taxon>Kineosporiales</taxon>
        <taxon>Kineosporiaceae</taxon>
        <taxon>Kineosporia</taxon>
    </lineage>
</organism>
<evidence type="ECO:0008006" key="3">
    <source>
        <dbReference type="Google" id="ProtNLM"/>
    </source>
</evidence>
<protein>
    <recommendedName>
        <fullName evidence="3">UvrD-like helicase C-terminal domain-containing protein</fullName>
    </recommendedName>
</protein>
<dbReference type="EMBL" id="BAAAZO010000004">
    <property type="protein sequence ID" value="GAA3612354.1"/>
    <property type="molecule type" value="Genomic_DNA"/>
</dbReference>
<dbReference type="Proteomes" id="UP001501074">
    <property type="component" value="Unassembled WGS sequence"/>
</dbReference>
<evidence type="ECO:0000313" key="1">
    <source>
        <dbReference type="EMBL" id="GAA3612354.1"/>
    </source>
</evidence>